<dbReference type="GO" id="GO:0000105">
    <property type="term" value="P:L-histidine biosynthetic process"/>
    <property type="evidence" value="ECO:0007669"/>
    <property type="project" value="UniProtKB-UniRule"/>
</dbReference>
<feature type="active site" description="Nucleophile" evidence="10 11">
    <location>
        <position position="77"/>
    </location>
</feature>
<evidence type="ECO:0000313" key="13">
    <source>
        <dbReference type="EMBL" id="RCL39682.1"/>
    </source>
</evidence>
<dbReference type="PANTHER" id="PTHR42701:SF1">
    <property type="entry name" value="IMIDAZOLE GLYCEROL PHOSPHATE SYNTHASE SUBUNIT HISH"/>
    <property type="match status" value="1"/>
</dbReference>
<dbReference type="Pfam" id="PF00117">
    <property type="entry name" value="GATase"/>
    <property type="match status" value="1"/>
</dbReference>
<evidence type="ECO:0000256" key="7">
    <source>
        <dbReference type="ARBA" id="ARBA00023239"/>
    </source>
</evidence>
<keyword evidence="10" id="KW-0963">Cytoplasm</keyword>
<name>A0A368BS88_9GAMM</name>
<evidence type="ECO:0000256" key="11">
    <source>
        <dbReference type="PIRSR" id="PIRSR000495-1"/>
    </source>
</evidence>
<comment type="pathway">
    <text evidence="1 10">Amino-acid biosynthesis; L-histidine biosynthesis; L-histidine from 5-phospho-alpha-D-ribose 1-diphosphate: step 5/9.</text>
</comment>
<evidence type="ECO:0000256" key="1">
    <source>
        <dbReference type="ARBA" id="ARBA00005091"/>
    </source>
</evidence>
<gene>
    <name evidence="10 13" type="primary">hisH</name>
    <name evidence="13" type="ORF">DBW98_00325</name>
</gene>
<dbReference type="UniPathway" id="UPA00031">
    <property type="reaction ID" value="UER00010"/>
</dbReference>
<keyword evidence="4 10" id="KW-0378">Hydrolase</keyword>
<feature type="active site" evidence="10 11">
    <location>
        <position position="176"/>
    </location>
</feature>
<dbReference type="Proteomes" id="UP000253032">
    <property type="component" value="Unassembled WGS sequence"/>
</dbReference>
<comment type="catalytic activity">
    <reaction evidence="8 10">
        <text>5-[(5-phospho-1-deoxy-D-ribulos-1-ylimino)methylamino]-1-(5-phospho-beta-D-ribosyl)imidazole-4-carboxamide + L-glutamine = D-erythro-1-(imidazol-4-yl)glycerol 3-phosphate + 5-amino-1-(5-phospho-beta-D-ribosyl)imidazole-4-carboxamide + L-glutamate + H(+)</text>
        <dbReference type="Rhea" id="RHEA:24793"/>
        <dbReference type="ChEBI" id="CHEBI:15378"/>
        <dbReference type="ChEBI" id="CHEBI:29985"/>
        <dbReference type="ChEBI" id="CHEBI:58278"/>
        <dbReference type="ChEBI" id="CHEBI:58359"/>
        <dbReference type="ChEBI" id="CHEBI:58475"/>
        <dbReference type="ChEBI" id="CHEBI:58525"/>
        <dbReference type="EC" id="4.3.2.10"/>
    </reaction>
</comment>
<dbReference type="PROSITE" id="PS51273">
    <property type="entry name" value="GATASE_TYPE_1"/>
    <property type="match status" value="1"/>
</dbReference>
<dbReference type="PIRSF" id="PIRSF000495">
    <property type="entry name" value="Amidotransf_hisH"/>
    <property type="match status" value="1"/>
</dbReference>
<keyword evidence="7 10" id="KW-0456">Lyase</keyword>
<comment type="caution">
    <text evidence="13">The sequence shown here is derived from an EMBL/GenBank/DDBJ whole genome shotgun (WGS) entry which is preliminary data.</text>
</comment>
<comment type="subunit">
    <text evidence="2 10">Heterodimer of HisH and HisF.</text>
</comment>
<evidence type="ECO:0000256" key="2">
    <source>
        <dbReference type="ARBA" id="ARBA00011152"/>
    </source>
</evidence>
<dbReference type="GO" id="GO:0005737">
    <property type="term" value="C:cytoplasm"/>
    <property type="evidence" value="ECO:0007669"/>
    <property type="project" value="UniProtKB-SubCell"/>
</dbReference>
<dbReference type="EMBL" id="QOPC01000001">
    <property type="protein sequence ID" value="RCL39682.1"/>
    <property type="molecule type" value="Genomic_DNA"/>
</dbReference>
<organism evidence="13 14">
    <name type="scientific">SAR86 cluster bacterium</name>
    <dbReference type="NCBI Taxonomy" id="2030880"/>
    <lineage>
        <taxon>Bacteria</taxon>
        <taxon>Pseudomonadati</taxon>
        <taxon>Pseudomonadota</taxon>
        <taxon>Gammaproteobacteria</taxon>
        <taxon>SAR86 cluster</taxon>
    </lineage>
</organism>
<evidence type="ECO:0000256" key="4">
    <source>
        <dbReference type="ARBA" id="ARBA00022801"/>
    </source>
</evidence>
<reference evidence="13 14" key="1">
    <citation type="journal article" date="2018" name="Microbiome">
        <title>Fine metagenomic profile of the Mediterranean stratified and mixed water columns revealed by assembly and recruitment.</title>
        <authorList>
            <person name="Haro-Moreno J.M."/>
            <person name="Lopez-Perez M."/>
            <person name="De La Torre J.R."/>
            <person name="Picazo A."/>
            <person name="Camacho A."/>
            <person name="Rodriguez-Valera F."/>
        </authorList>
    </citation>
    <scope>NUCLEOTIDE SEQUENCE [LARGE SCALE GENOMIC DNA]</scope>
    <source>
        <strain evidence="13">MED-G84</strain>
    </source>
</reference>
<dbReference type="Gene3D" id="3.40.50.880">
    <property type="match status" value="1"/>
</dbReference>
<comment type="function">
    <text evidence="10">IGPS catalyzes the conversion of PRFAR and glutamine to IGP, AICAR and glutamate. The HisH subunit catalyzes the hydrolysis of glutamine to glutamate and ammonia as part of the synthesis of IGP and AICAR. The resulting ammonia molecule is channeled to the active site of HisF.</text>
</comment>
<evidence type="ECO:0000256" key="3">
    <source>
        <dbReference type="ARBA" id="ARBA00022605"/>
    </source>
</evidence>
<dbReference type="GO" id="GO:0000107">
    <property type="term" value="F:imidazoleglycerol-phosphate synthase activity"/>
    <property type="evidence" value="ECO:0007669"/>
    <property type="project" value="UniProtKB-UniRule"/>
</dbReference>
<dbReference type="SUPFAM" id="SSF52317">
    <property type="entry name" value="Class I glutamine amidotransferase-like"/>
    <property type="match status" value="1"/>
</dbReference>
<evidence type="ECO:0000256" key="9">
    <source>
        <dbReference type="ARBA" id="ARBA00049534"/>
    </source>
</evidence>
<accession>A0A368BS88</accession>
<dbReference type="CDD" id="cd01748">
    <property type="entry name" value="GATase1_IGP_Synthase"/>
    <property type="match status" value="1"/>
</dbReference>
<evidence type="ECO:0000256" key="6">
    <source>
        <dbReference type="ARBA" id="ARBA00023102"/>
    </source>
</evidence>
<comment type="subcellular location">
    <subcellularLocation>
        <location evidence="10">Cytoplasm</location>
    </subcellularLocation>
</comment>
<dbReference type="EC" id="3.5.1.2" evidence="10"/>
<dbReference type="GO" id="GO:0016829">
    <property type="term" value="F:lyase activity"/>
    <property type="evidence" value="ECO:0007669"/>
    <property type="project" value="UniProtKB-KW"/>
</dbReference>
<feature type="active site" evidence="10 11">
    <location>
        <position position="174"/>
    </location>
</feature>
<dbReference type="EC" id="4.3.2.10" evidence="10"/>
<evidence type="ECO:0000313" key="14">
    <source>
        <dbReference type="Proteomes" id="UP000253032"/>
    </source>
</evidence>
<protein>
    <recommendedName>
        <fullName evidence="10">Imidazole glycerol phosphate synthase subunit HisH</fullName>
        <ecNumber evidence="10">4.3.2.10</ecNumber>
    </recommendedName>
    <alternativeName>
        <fullName evidence="10">IGP synthase glutaminase subunit</fullName>
        <ecNumber evidence="10">3.5.1.2</ecNumber>
    </alternativeName>
    <alternativeName>
        <fullName evidence="10">IGP synthase subunit HisH</fullName>
    </alternativeName>
    <alternativeName>
        <fullName evidence="10">ImGP synthase subunit HisH</fullName>
        <shortName evidence="10">IGPS subunit HisH</shortName>
    </alternativeName>
</protein>
<dbReference type="InterPro" id="IPR029062">
    <property type="entry name" value="Class_I_gatase-like"/>
</dbReference>
<dbReference type="AlphaFoldDB" id="A0A368BS88"/>
<evidence type="ECO:0000259" key="12">
    <source>
        <dbReference type="Pfam" id="PF00117"/>
    </source>
</evidence>
<keyword evidence="5 10" id="KW-0315">Glutamine amidotransferase</keyword>
<proteinExistence type="inferred from homology"/>
<dbReference type="PANTHER" id="PTHR42701">
    <property type="entry name" value="IMIDAZOLE GLYCEROL PHOSPHATE SYNTHASE SUBUNIT HISH"/>
    <property type="match status" value="1"/>
</dbReference>
<dbReference type="GO" id="GO:0004359">
    <property type="term" value="F:glutaminase activity"/>
    <property type="evidence" value="ECO:0007669"/>
    <property type="project" value="UniProtKB-EC"/>
</dbReference>
<dbReference type="HAMAP" id="MF_00278">
    <property type="entry name" value="HisH"/>
    <property type="match status" value="1"/>
</dbReference>
<keyword evidence="3 10" id="KW-0028">Amino-acid biosynthesis</keyword>
<keyword evidence="6 10" id="KW-0368">Histidine biosynthesis</keyword>
<evidence type="ECO:0000256" key="8">
    <source>
        <dbReference type="ARBA" id="ARBA00047838"/>
    </source>
</evidence>
<evidence type="ECO:0000256" key="5">
    <source>
        <dbReference type="ARBA" id="ARBA00022962"/>
    </source>
</evidence>
<feature type="domain" description="Glutamine amidotransferase" evidence="12">
    <location>
        <begin position="5"/>
        <end position="189"/>
    </location>
</feature>
<dbReference type="NCBIfam" id="TIGR01855">
    <property type="entry name" value="IMP_synth_hisH"/>
    <property type="match status" value="1"/>
</dbReference>
<comment type="catalytic activity">
    <reaction evidence="9 10">
        <text>L-glutamine + H2O = L-glutamate + NH4(+)</text>
        <dbReference type="Rhea" id="RHEA:15889"/>
        <dbReference type="ChEBI" id="CHEBI:15377"/>
        <dbReference type="ChEBI" id="CHEBI:28938"/>
        <dbReference type="ChEBI" id="CHEBI:29985"/>
        <dbReference type="ChEBI" id="CHEBI:58359"/>
        <dbReference type="EC" id="3.5.1.2"/>
    </reaction>
</comment>
<evidence type="ECO:0000256" key="10">
    <source>
        <dbReference type="HAMAP-Rule" id="MF_00278"/>
    </source>
</evidence>
<sequence length="193" mass="21530">MSVAIVDCGGANLRSVATSIERLHIPYVITDNSDEIINAQYVILPGVGSAQNVMKHLESKNLNNVITQLKQPVLGICIGMQILFNYSAEGNTKCLGIFDENIDMFSESNLLKVPQMGWNKVEFSDAKLKKLNDYYYFANSFYAKTFDSTKAMSDYGSAFSSVVQKDNFLGCQFHPEKSAEAGVRFLKYFLTKS</sequence>
<dbReference type="InterPro" id="IPR017926">
    <property type="entry name" value="GATASE"/>
</dbReference>
<dbReference type="InterPro" id="IPR010139">
    <property type="entry name" value="Imidazole-glycPsynth_HisH"/>
</dbReference>